<dbReference type="GO" id="GO:0005615">
    <property type="term" value="C:extracellular space"/>
    <property type="evidence" value="ECO:0007669"/>
    <property type="project" value="TreeGrafter"/>
</dbReference>
<comment type="subcellular location">
    <subcellularLocation>
        <location evidence="1 7">Secreted</location>
    </subcellularLocation>
</comment>
<feature type="compositionally biased region" description="Polar residues" evidence="8">
    <location>
        <begin position="178"/>
        <end position="199"/>
    </location>
</feature>
<organism evidence="10 11">
    <name type="scientific">Danionella cerebrum</name>
    <dbReference type="NCBI Taxonomy" id="2873325"/>
    <lineage>
        <taxon>Eukaryota</taxon>
        <taxon>Metazoa</taxon>
        <taxon>Chordata</taxon>
        <taxon>Craniata</taxon>
        <taxon>Vertebrata</taxon>
        <taxon>Euteleostomi</taxon>
        <taxon>Actinopterygii</taxon>
        <taxon>Neopterygii</taxon>
        <taxon>Teleostei</taxon>
        <taxon>Ostariophysi</taxon>
        <taxon>Cypriniformes</taxon>
        <taxon>Danionidae</taxon>
        <taxon>Danioninae</taxon>
        <taxon>Danionella</taxon>
    </lineage>
</organism>
<dbReference type="InterPro" id="IPR022353">
    <property type="entry name" value="Insulin_CS"/>
</dbReference>
<feature type="compositionally biased region" description="Basic and acidic residues" evidence="8">
    <location>
        <begin position="152"/>
        <end position="177"/>
    </location>
</feature>
<proteinExistence type="inferred from homology"/>
<dbReference type="SMART" id="SM00078">
    <property type="entry name" value="IlGF"/>
    <property type="match status" value="1"/>
</dbReference>
<dbReference type="STRING" id="623744.A0A553RCH9"/>
<dbReference type="InterPro" id="IPR016179">
    <property type="entry name" value="Insulin-like"/>
</dbReference>
<name>A0A553RCH9_9TELE</name>
<feature type="region of interest" description="Disordered" evidence="8">
    <location>
        <begin position="152"/>
        <end position="199"/>
    </location>
</feature>
<dbReference type="GO" id="GO:0008284">
    <property type="term" value="P:positive regulation of cell population proliferation"/>
    <property type="evidence" value="ECO:0007669"/>
    <property type="project" value="TreeGrafter"/>
</dbReference>
<evidence type="ECO:0000256" key="1">
    <source>
        <dbReference type="ARBA" id="ARBA00004613"/>
    </source>
</evidence>
<keyword evidence="3 7" id="KW-0964">Secreted</keyword>
<dbReference type="GO" id="GO:0008083">
    <property type="term" value="F:growth factor activity"/>
    <property type="evidence" value="ECO:0007669"/>
    <property type="project" value="UniProtKB-KW"/>
</dbReference>
<dbReference type="PANTHER" id="PTHR46845">
    <property type="entry name" value="INSULIN-LIKE GROWTH FACTOR I"/>
    <property type="match status" value="1"/>
</dbReference>
<dbReference type="GO" id="GO:0005159">
    <property type="term" value="F:insulin-like growth factor receptor binding"/>
    <property type="evidence" value="ECO:0007669"/>
    <property type="project" value="TreeGrafter"/>
</dbReference>
<evidence type="ECO:0000256" key="7">
    <source>
        <dbReference type="RuleBase" id="RU000406"/>
    </source>
</evidence>
<feature type="domain" description="Insulin-like" evidence="9">
    <location>
        <begin position="63"/>
        <end position="128"/>
    </location>
</feature>
<keyword evidence="4" id="KW-0339">Growth factor</keyword>
<evidence type="ECO:0000256" key="3">
    <source>
        <dbReference type="ARBA" id="ARBA00022525"/>
    </source>
</evidence>
<evidence type="ECO:0000313" key="11">
    <source>
        <dbReference type="Proteomes" id="UP000316079"/>
    </source>
</evidence>
<dbReference type="InterPro" id="IPR022352">
    <property type="entry name" value="Ins/IGF/rlx"/>
</dbReference>
<dbReference type="GO" id="GO:0008283">
    <property type="term" value="P:cell population proliferation"/>
    <property type="evidence" value="ECO:0007669"/>
    <property type="project" value="TreeGrafter"/>
</dbReference>
<keyword evidence="11" id="KW-1185">Reference proteome</keyword>
<evidence type="ECO:0000256" key="2">
    <source>
        <dbReference type="ARBA" id="ARBA00009034"/>
    </source>
</evidence>
<keyword evidence="5" id="KW-1015">Disulfide bond</keyword>
<accession>A0A553RCH9</accession>
<dbReference type="GO" id="GO:0051897">
    <property type="term" value="P:positive regulation of phosphatidylinositol 3-kinase/protein kinase B signal transduction"/>
    <property type="evidence" value="ECO:0007669"/>
    <property type="project" value="TreeGrafter"/>
</dbReference>
<dbReference type="InterPro" id="IPR036438">
    <property type="entry name" value="Insulin-like_sf"/>
</dbReference>
<dbReference type="Pfam" id="PF00049">
    <property type="entry name" value="Insulin"/>
    <property type="match status" value="1"/>
</dbReference>
<comment type="similarity">
    <text evidence="2 7">Belongs to the insulin family.</text>
</comment>
<evidence type="ECO:0000256" key="4">
    <source>
        <dbReference type="ARBA" id="ARBA00023030"/>
    </source>
</evidence>
<evidence type="ECO:0000256" key="5">
    <source>
        <dbReference type="ARBA" id="ARBA00023157"/>
    </source>
</evidence>
<dbReference type="OrthoDB" id="10019596at2759"/>
<evidence type="ECO:0000259" key="9">
    <source>
        <dbReference type="SMART" id="SM00078"/>
    </source>
</evidence>
<dbReference type="GO" id="GO:0005179">
    <property type="term" value="F:hormone activity"/>
    <property type="evidence" value="ECO:0007669"/>
    <property type="project" value="InterPro"/>
</dbReference>
<dbReference type="GO" id="GO:0048009">
    <property type="term" value="P:insulin-like growth factor receptor signaling pathway"/>
    <property type="evidence" value="ECO:0007669"/>
    <property type="project" value="TreeGrafter"/>
</dbReference>
<dbReference type="Gene3D" id="1.10.100.10">
    <property type="entry name" value="Insulin-like"/>
    <property type="match status" value="1"/>
</dbReference>
<dbReference type="PANTHER" id="PTHR46845:SF2">
    <property type="entry name" value="INSULIN-LIKE GROWTH FACTOR 3"/>
    <property type="match status" value="1"/>
</dbReference>
<gene>
    <name evidence="10" type="ORF">DNTS_033999</name>
</gene>
<comment type="caution">
    <text evidence="10">The sequence shown here is derived from an EMBL/GenBank/DDBJ whole genome shotgun (WGS) entry which is preliminary data.</text>
</comment>
<dbReference type="PRINTS" id="PR00276">
    <property type="entry name" value="INSULINFAMLY"/>
</dbReference>
<reference evidence="10 11" key="1">
    <citation type="journal article" date="2019" name="Sci. Data">
        <title>Hybrid genome assembly and annotation of Danionella translucida.</title>
        <authorList>
            <person name="Kadobianskyi M."/>
            <person name="Schulze L."/>
            <person name="Schuelke M."/>
            <person name="Judkewitz B."/>
        </authorList>
    </citation>
    <scope>NUCLEOTIDE SEQUENCE [LARGE SCALE GENOMIC DNA]</scope>
    <source>
        <strain evidence="10 11">Bolton</strain>
    </source>
</reference>
<dbReference type="GO" id="GO:0043066">
    <property type="term" value="P:negative regulation of apoptotic process"/>
    <property type="evidence" value="ECO:0007669"/>
    <property type="project" value="TreeGrafter"/>
</dbReference>
<comment type="function">
    <text evidence="6">The insulin-like growth factors, isolated from plasma, are structurally and functionally related to insulin but have a much higher growth-promoting activity. Acts as a ligand for IGF1R. Binds to the alpha subunit of IGF1R, leading to the activation of the intrinsic tyrosine kinase activity which autophosphorylates tyrosine residues in the beta subunit thus initiatiating a cascade of down-stream signaling events leading to activation of the PI3K-AKT/PKB and the Ras-MAPK pathways. Binds to integrins. Its binding to integrins and subsequent ternary complex formation with integrins and IGFR1 are essential for IGF1 signaling.</text>
</comment>
<dbReference type="FunFam" id="1.10.100.10:FF:000001">
    <property type="entry name" value="insulin-like growth factor I isoform X1"/>
    <property type="match status" value="1"/>
</dbReference>
<evidence type="ECO:0000256" key="8">
    <source>
        <dbReference type="SAM" id="MobiDB-lite"/>
    </source>
</evidence>
<dbReference type="AlphaFoldDB" id="A0A553RCH9"/>
<protein>
    <recommendedName>
        <fullName evidence="9">Insulin-like domain-containing protein</fullName>
    </recommendedName>
</protein>
<dbReference type="EMBL" id="SRMA01025032">
    <property type="protein sequence ID" value="TRY99892.1"/>
    <property type="molecule type" value="Genomic_DNA"/>
</dbReference>
<dbReference type="Proteomes" id="UP000316079">
    <property type="component" value="Unassembled WGS sequence"/>
</dbReference>
<evidence type="ECO:0000313" key="10">
    <source>
        <dbReference type="EMBL" id="TRY99892.1"/>
    </source>
</evidence>
<dbReference type="SUPFAM" id="SSF56994">
    <property type="entry name" value="Insulin-like"/>
    <property type="match status" value="1"/>
</dbReference>
<dbReference type="PROSITE" id="PS00262">
    <property type="entry name" value="INSULIN"/>
    <property type="match status" value="1"/>
</dbReference>
<evidence type="ECO:0000256" key="6">
    <source>
        <dbReference type="ARBA" id="ARBA00056939"/>
    </source>
</evidence>
<sequence length="199" mass="22616">MPSGHARGLQTLAGVMLKKEIDKLQVCDCFLFLLEQVPGWRSVYVLCSLLCILTLQRPSEATKSRCGRELVEDLEFVCGDRGFYRGERVPTKRKSGSGRRGGSHSQGKGIVEQCCIRGCDLHHLELYCAKPKKEAQFRLVFQRRYQTFADANRNEESSAQRVRERMLYRPSSRDSELNRSTTQTQQLPSAETTSGPNIR</sequence>